<dbReference type="Pfam" id="PF03104">
    <property type="entry name" value="DNA_pol_B_exo1"/>
    <property type="match status" value="1"/>
</dbReference>
<keyword evidence="10 12" id="KW-0238">DNA-binding</keyword>
<feature type="region of interest" description="Disordered" evidence="13">
    <location>
        <begin position="70"/>
        <end position="133"/>
    </location>
</feature>
<feature type="domain" description="DNA-directed DNA polymerase family B exonuclease" evidence="15">
    <location>
        <begin position="479"/>
        <end position="714"/>
    </location>
</feature>
<dbReference type="Gene3D" id="3.30.70.2820">
    <property type="match status" value="1"/>
</dbReference>
<organism evidence="18 19">
    <name type="scientific">Cordylochernes scorpioides</name>
    <dbReference type="NCBI Taxonomy" id="51811"/>
    <lineage>
        <taxon>Eukaryota</taxon>
        <taxon>Metazoa</taxon>
        <taxon>Ecdysozoa</taxon>
        <taxon>Arthropoda</taxon>
        <taxon>Chelicerata</taxon>
        <taxon>Arachnida</taxon>
        <taxon>Pseudoscorpiones</taxon>
        <taxon>Cheliferoidea</taxon>
        <taxon>Chernetidae</taxon>
        <taxon>Cordylochernes</taxon>
    </lineage>
</organism>
<dbReference type="InterPro" id="IPR024647">
    <property type="entry name" value="DNA_pol_a_cat_su_N"/>
</dbReference>
<evidence type="ECO:0000256" key="12">
    <source>
        <dbReference type="RuleBase" id="RU000442"/>
    </source>
</evidence>
<feature type="domain" description="Zinc finger DNA-directed DNA polymerase family B alpha" evidence="16">
    <location>
        <begin position="1246"/>
        <end position="1430"/>
    </location>
</feature>
<evidence type="ECO:0000259" key="16">
    <source>
        <dbReference type="Pfam" id="PF08996"/>
    </source>
</evidence>
<evidence type="ECO:0000313" key="18">
    <source>
        <dbReference type="EMBL" id="UYV73478.1"/>
    </source>
</evidence>
<evidence type="ECO:0000256" key="11">
    <source>
        <dbReference type="ARBA" id="ARBA00023242"/>
    </source>
</evidence>
<keyword evidence="5 12" id="KW-0235">DNA replication</keyword>
<dbReference type="PROSITE" id="PS00116">
    <property type="entry name" value="DNA_POLYMERASE_B"/>
    <property type="match status" value="1"/>
</dbReference>
<dbReference type="InterPro" id="IPR038256">
    <property type="entry name" value="Pol_alpha_znc_sf"/>
</dbReference>
<evidence type="ECO:0000256" key="4">
    <source>
        <dbReference type="ARBA" id="ARBA00022695"/>
    </source>
</evidence>
<keyword evidence="9 12" id="KW-0239">DNA-directed DNA polymerase</keyword>
<dbReference type="CDD" id="cd05776">
    <property type="entry name" value="DNA_polB_alpha_exo"/>
    <property type="match status" value="1"/>
</dbReference>
<dbReference type="InterPro" id="IPR012337">
    <property type="entry name" value="RNaseH-like_sf"/>
</dbReference>
<evidence type="ECO:0000256" key="3">
    <source>
        <dbReference type="ARBA" id="ARBA00022679"/>
    </source>
</evidence>
<evidence type="ECO:0000256" key="8">
    <source>
        <dbReference type="ARBA" id="ARBA00022833"/>
    </source>
</evidence>
<dbReference type="PANTHER" id="PTHR45861">
    <property type="entry name" value="DNA POLYMERASE ALPHA CATALYTIC SUBUNIT"/>
    <property type="match status" value="1"/>
</dbReference>
<feature type="compositionally biased region" description="Basic and acidic residues" evidence="13">
    <location>
        <begin position="88"/>
        <end position="106"/>
    </location>
</feature>
<dbReference type="Gene3D" id="1.10.3200.20">
    <property type="entry name" value="DNA Polymerase alpha, zinc finger"/>
    <property type="match status" value="1"/>
</dbReference>
<evidence type="ECO:0000256" key="5">
    <source>
        <dbReference type="ARBA" id="ARBA00022705"/>
    </source>
</evidence>
<dbReference type="InterPro" id="IPR006133">
    <property type="entry name" value="DNA-dir_DNA_pol_B_exonuc"/>
</dbReference>
<evidence type="ECO:0000256" key="10">
    <source>
        <dbReference type="ARBA" id="ARBA00023125"/>
    </source>
</evidence>
<keyword evidence="3 12" id="KW-0808">Transferase</keyword>
<name>A0ABY6KXQ6_9ARAC</name>
<dbReference type="InterPro" id="IPR015088">
    <property type="entry name" value="Znf_DNA-dir_DNA_pol_B_alpha"/>
</dbReference>
<keyword evidence="11" id="KW-0539">Nucleus</keyword>
<dbReference type="Proteomes" id="UP001235939">
    <property type="component" value="Chromosome 10"/>
</dbReference>
<feature type="region of interest" description="Disordered" evidence="13">
    <location>
        <begin position="163"/>
        <end position="233"/>
    </location>
</feature>
<evidence type="ECO:0000256" key="13">
    <source>
        <dbReference type="SAM" id="MobiDB-lite"/>
    </source>
</evidence>
<dbReference type="InterPro" id="IPR036397">
    <property type="entry name" value="RNaseH_sf"/>
</dbReference>
<reference evidence="18 19" key="1">
    <citation type="submission" date="2022-01" db="EMBL/GenBank/DDBJ databases">
        <title>A chromosomal length assembly of Cordylochernes scorpioides.</title>
        <authorList>
            <person name="Zeh D."/>
            <person name="Zeh J."/>
        </authorList>
    </citation>
    <scope>NUCLEOTIDE SEQUENCE [LARGE SCALE GENOMIC DNA]</scope>
    <source>
        <strain evidence="18">IN4F17</strain>
        <tissue evidence="18">Whole Body</tissue>
    </source>
</reference>
<keyword evidence="4 12" id="KW-0548">Nucleotidyltransferase</keyword>
<dbReference type="SMART" id="SM00486">
    <property type="entry name" value="POLBc"/>
    <property type="match status" value="1"/>
</dbReference>
<dbReference type="Pfam" id="PF12254">
    <property type="entry name" value="DNA_pol_alpha_N"/>
    <property type="match status" value="1"/>
</dbReference>
<gene>
    <name evidence="18" type="ORF">LAZ67_10003629</name>
</gene>
<keyword evidence="19" id="KW-1185">Reference proteome</keyword>
<evidence type="ECO:0000256" key="9">
    <source>
        <dbReference type="ARBA" id="ARBA00022932"/>
    </source>
</evidence>
<dbReference type="InterPro" id="IPR006172">
    <property type="entry name" value="DNA-dir_DNA_pol_B"/>
</dbReference>
<evidence type="ECO:0000256" key="7">
    <source>
        <dbReference type="ARBA" id="ARBA00022771"/>
    </source>
</evidence>
<dbReference type="Gene3D" id="2.40.50.730">
    <property type="match status" value="1"/>
</dbReference>
<dbReference type="SUPFAM" id="SSF90234">
    <property type="entry name" value="Zinc finger domain of DNA polymerase-alpha"/>
    <property type="match status" value="1"/>
</dbReference>
<dbReference type="CDD" id="cd05532">
    <property type="entry name" value="POLBc_alpha"/>
    <property type="match status" value="1"/>
</dbReference>
<dbReference type="PANTHER" id="PTHR45861:SF1">
    <property type="entry name" value="DNA POLYMERASE ALPHA CATALYTIC SUBUNIT"/>
    <property type="match status" value="1"/>
</dbReference>
<feature type="domain" description="DNA polymerase alpha catalytic subunit N-terminal" evidence="17">
    <location>
        <begin position="34"/>
        <end position="95"/>
    </location>
</feature>
<feature type="compositionally biased region" description="Acidic residues" evidence="13">
    <location>
        <begin position="73"/>
        <end position="83"/>
    </location>
</feature>
<sequence length="1435" mass="162144">MGYEIPFYVSMITESIRVLLERQKADRSGRSQALEKLKNLKGGKKNKYEIREEEDVYELVEEREYSRMVQERQDDDWIVDDDGSGYVEDGREIFDDDMDQMKETSSKTKKSSSKRFEPPSKRTATGSKGSDIKSLFAAAPKKKQEQDIKLDEDALLGDILNNIHNQPTAKPSPSAVLKPKPISNSQFKKTPYKPSPAAPRPRVINYENVPPPAPRAPPKTVLFPKPAVEKPKPLQSTAYKEIGKENSEVPMDQGELPALSQTSLQSQDLFESQCLEEMQLDFSEEFTEELAEISPEKPKHIPEPAEPEWKEAEWSGPNQAPLAPEITFDSSNLPLETNSKGESVFRFFWLDAYEDHLKHPGVIYLFGKVWLKEAKSHVSCCVIVRNVERKVYLLPRIKRYNLKAKAEMDQEVTMKDVYLEFNDQIASKFNISEFRSKPCKMSYVFGKPGVPKHSDYLLVRYSATYPTLPADLEGETFSHVFGSATTGLELLLLESRMRGPCWLDVAYPQPSNPPVSWCKVEVTSQRLDSISVASDCNLPLPPLVVMALNFQACPTSNPLQQEIVSASCLIHTEFPLNKAPPNPPYQNHFCALSKPSNSIFPFDFSSRLADYKGTLIKQTSSERNLLNLLAAQVAKHDPDLIVGHDIVGSDLELLLQRIVHHKVPQWSKLGRLRRAAMLKPGNRDGRLLTCGRLVCDVKISAQELIRARSYDLNELTIQLLNQHQLPVIDPHQIPSLYTSSSSILGLVNTGMTQAEAALRIAVELNALPLALQITSLAGNLLSRTFLGGRSERNEYLLMHAFHEKNYICPDKLFGRNKQAASLEEAYTGGLVLEPKKGFYDRFILLMDFNSLYPSIIQEYNICFTTLDLAAAQKSEDNEILPDRDAETGILPAEIRKLVESRRQVKKLMKSPDLSAELRMQYDIRQKALKLTANSMYGCLGFSNSRFYAKPLASLITSKGREILFKTKELVERLGLEVIYGDTDSIMINTNSVNLDEVMKLGQNVKNEVNGSYRELEIDIDGIYKSMLLLKKKKYAALAITRKPDGQIVTNQETKGLDIVRRDWSELAKKCGEFVLKELLSGQPKEDFIQSIHAHLADLKEKVLSDQLPIEDFLILKQLTKAPEEYPDKKNLPHVQVALRLNSKGGRRLRQGDIIKYVVCDDGSNLPATQRAYHPDEMKANGSLKLDTKYYLSQQVHPVVSRLCDPIDGTDAATIAEFLGLDPSGYRHRTTNHDDAEDSSLLGAAKNDETRFADCEKPQFKCPQCPNIITVENPLHLKDDNTLELPLDKCLQCNNTLTASSNQIANQVFHAIRQHVDRYYKSWLTCEDPGCSYRTRRLPLNFTLQGPTCPQCAKAVLHREYSEDQLYQQLSFYKHLFDISSTLAKMDTIKANIADSQLNPSLRSLYSTICKQADHWLARSAYRLVHLGNLFSIVHH</sequence>
<dbReference type="EC" id="2.7.7.7" evidence="12"/>
<proteinExistence type="inferred from homology"/>
<evidence type="ECO:0000259" key="15">
    <source>
        <dbReference type="Pfam" id="PF03104"/>
    </source>
</evidence>
<keyword evidence="7" id="KW-0863">Zinc-finger</keyword>
<evidence type="ECO:0000256" key="2">
    <source>
        <dbReference type="ARBA" id="ARBA00005755"/>
    </source>
</evidence>
<accession>A0ABY6KXQ6</accession>
<feature type="domain" description="DNA-directed DNA polymerase family B multifunctional" evidence="14">
    <location>
        <begin position="781"/>
        <end position="1206"/>
    </location>
</feature>
<evidence type="ECO:0000259" key="17">
    <source>
        <dbReference type="Pfam" id="PF12254"/>
    </source>
</evidence>
<comment type="subcellular location">
    <subcellularLocation>
        <location evidence="1">Nucleus</location>
    </subcellularLocation>
</comment>
<dbReference type="InterPro" id="IPR023211">
    <property type="entry name" value="DNA_pol_palm_dom_sf"/>
</dbReference>
<dbReference type="InterPro" id="IPR043502">
    <property type="entry name" value="DNA/RNA_pol_sf"/>
</dbReference>
<dbReference type="SUPFAM" id="SSF53098">
    <property type="entry name" value="Ribonuclease H-like"/>
    <property type="match status" value="1"/>
</dbReference>
<dbReference type="PRINTS" id="PR00106">
    <property type="entry name" value="DNAPOLB"/>
</dbReference>
<dbReference type="Gene3D" id="3.30.420.10">
    <property type="entry name" value="Ribonuclease H-like superfamily/Ribonuclease H"/>
    <property type="match status" value="1"/>
</dbReference>
<dbReference type="SUPFAM" id="SSF56672">
    <property type="entry name" value="DNA/RNA polymerases"/>
    <property type="match status" value="1"/>
</dbReference>
<dbReference type="EMBL" id="CP092872">
    <property type="protein sequence ID" value="UYV73478.1"/>
    <property type="molecule type" value="Genomic_DNA"/>
</dbReference>
<evidence type="ECO:0000256" key="6">
    <source>
        <dbReference type="ARBA" id="ARBA00022723"/>
    </source>
</evidence>
<evidence type="ECO:0000313" key="19">
    <source>
        <dbReference type="Proteomes" id="UP001235939"/>
    </source>
</evidence>
<evidence type="ECO:0000256" key="1">
    <source>
        <dbReference type="ARBA" id="ARBA00004123"/>
    </source>
</evidence>
<keyword evidence="8" id="KW-0862">Zinc</keyword>
<keyword evidence="6" id="KW-0479">Metal-binding</keyword>
<dbReference type="InterPro" id="IPR006134">
    <property type="entry name" value="DNA-dir_DNA_pol_B_multi_dom"/>
</dbReference>
<dbReference type="Pfam" id="PF00136">
    <property type="entry name" value="DNA_pol_B"/>
    <property type="match status" value="1"/>
</dbReference>
<dbReference type="NCBIfam" id="TIGR00592">
    <property type="entry name" value="pol2"/>
    <property type="match status" value="1"/>
</dbReference>
<dbReference type="Pfam" id="PF08996">
    <property type="entry name" value="zf-DNA_Pol"/>
    <property type="match status" value="1"/>
</dbReference>
<dbReference type="Gene3D" id="3.90.1600.10">
    <property type="entry name" value="Palm domain of DNA polymerase"/>
    <property type="match status" value="1"/>
</dbReference>
<dbReference type="Gene3D" id="1.10.287.690">
    <property type="entry name" value="Helix hairpin bin"/>
    <property type="match status" value="1"/>
</dbReference>
<dbReference type="InterPro" id="IPR042087">
    <property type="entry name" value="DNA_pol_B_thumb"/>
</dbReference>
<evidence type="ECO:0000259" key="14">
    <source>
        <dbReference type="Pfam" id="PF00136"/>
    </source>
</evidence>
<dbReference type="InterPro" id="IPR017964">
    <property type="entry name" value="DNA-dir_DNA_pol_B_CS"/>
</dbReference>
<comment type="catalytic activity">
    <reaction evidence="12">
        <text>DNA(n) + a 2'-deoxyribonucleoside 5'-triphosphate = DNA(n+1) + diphosphate</text>
        <dbReference type="Rhea" id="RHEA:22508"/>
        <dbReference type="Rhea" id="RHEA-COMP:17339"/>
        <dbReference type="Rhea" id="RHEA-COMP:17340"/>
        <dbReference type="ChEBI" id="CHEBI:33019"/>
        <dbReference type="ChEBI" id="CHEBI:61560"/>
        <dbReference type="ChEBI" id="CHEBI:173112"/>
        <dbReference type="EC" id="2.7.7.7"/>
    </reaction>
</comment>
<dbReference type="Gene3D" id="1.10.132.60">
    <property type="entry name" value="DNA polymerase family B, C-terminal domain"/>
    <property type="match status" value="1"/>
</dbReference>
<dbReference type="InterPro" id="IPR045846">
    <property type="entry name" value="POLBc_alpha"/>
</dbReference>
<protein>
    <recommendedName>
        <fullName evidence="12">DNA polymerase</fullName>
        <ecNumber evidence="12">2.7.7.7</ecNumber>
    </recommendedName>
</protein>
<comment type="similarity">
    <text evidence="2 12">Belongs to the DNA polymerase type-B family.</text>
</comment>